<organism evidence="2 3">
    <name type="scientific">Karstenula rhodostoma CBS 690.94</name>
    <dbReference type="NCBI Taxonomy" id="1392251"/>
    <lineage>
        <taxon>Eukaryota</taxon>
        <taxon>Fungi</taxon>
        <taxon>Dikarya</taxon>
        <taxon>Ascomycota</taxon>
        <taxon>Pezizomycotina</taxon>
        <taxon>Dothideomycetes</taxon>
        <taxon>Pleosporomycetidae</taxon>
        <taxon>Pleosporales</taxon>
        <taxon>Massarineae</taxon>
        <taxon>Didymosphaeriaceae</taxon>
        <taxon>Karstenula</taxon>
    </lineage>
</organism>
<dbReference type="Proteomes" id="UP000799764">
    <property type="component" value="Unassembled WGS sequence"/>
</dbReference>
<evidence type="ECO:0000313" key="3">
    <source>
        <dbReference type="Proteomes" id="UP000799764"/>
    </source>
</evidence>
<dbReference type="EMBL" id="MU001495">
    <property type="protein sequence ID" value="KAF2448877.1"/>
    <property type="molecule type" value="Genomic_DNA"/>
</dbReference>
<dbReference type="AlphaFoldDB" id="A0A9P4PRI5"/>
<accession>A0A9P4PRI5</accession>
<evidence type="ECO:0000313" key="2">
    <source>
        <dbReference type="EMBL" id="KAF2448877.1"/>
    </source>
</evidence>
<sequence>MAARSERDGGRRGTVVKNRNRIVVRRHVWCDAGNGYGYELGLRAGQSVSMTTHGAHQQTHTPPALTSSASRAGKPARSDERRAWVPISLRKRRRTSLQDEFSVLGAPAMYTARQRDSGGPAAAASSHGQPCISQLSSVRLSATCMQRLSGLQSPRQLVRHWEEVLASAKQRR</sequence>
<comment type="caution">
    <text evidence="2">The sequence shown here is derived from an EMBL/GenBank/DDBJ whole genome shotgun (WGS) entry which is preliminary data.</text>
</comment>
<name>A0A9P4PRI5_9PLEO</name>
<feature type="region of interest" description="Disordered" evidence="1">
    <location>
        <begin position="49"/>
        <end position="81"/>
    </location>
</feature>
<reference evidence="2" key="1">
    <citation type="journal article" date="2020" name="Stud. Mycol.">
        <title>101 Dothideomycetes genomes: a test case for predicting lifestyles and emergence of pathogens.</title>
        <authorList>
            <person name="Haridas S."/>
            <person name="Albert R."/>
            <person name="Binder M."/>
            <person name="Bloem J."/>
            <person name="Labutti K."/>
            <person name="Salamov A."/>
            <person name="Andreopoulos B."/>
            <person name="Baker S."/>
            <person name="Barry K."/>
            <person name="Bills G."/>
            <person name="Bluhm B."/>
            <person name="Cannon C."/>
            <person name="Castanera R."/>
            <person name="Culley D."/>
            <person name="Daum C."/>
            <person name="Ezra D."/>
            <person name="Gonzalez J."/>
            <person name="Henrissat B."/>
            <person name="Kuo A."/>
            <person name="Liang C."/>
            <person name="Lipzen A."/>
            <person name="Lutzoni F."/>
            <person name="Magnuson J."/>
            <person name="Mondo S."/>
            <person name="Nolan M."/>
            <person name="Ohm R."/>
            <person name="Pangilinan J."/>
            <person name="Park H.-J."/>
            <person name="Ramirez L."/>
            <person name="Alfaro M."/>
            <person name="Sun H."/>
            <person name="Tritt A."/>
            <person name="Yoshinaga Y."/>
            <person name="Zwiers L.-H."/>
            <person name="Turgeon B."/>
            <person name="Goodwin S."/>
            <person name="Spatafora J."/>
            <person name="Crous P."/>
            <person name="Grigoriev I."/>
        </authorList>
    </citation>
    <scope>NUCLEOTIDE SEQUENCE</scope>
    <source>
        <strain evidence="2">CBS 690.94</strain>
    </source>
</reference>
<protein>
    <submittedName>
        <fullName evidence="2">Uncharacterized protein</fullName>
    </submittedName>
</protein>
<keyword evidence="3" id="KW-1185">Reference proteome</keyword>
<evidence type="ECO:0000256" key="1">
    <source>
        <dbReference type="SAM" id="MobiDB-lite"/>
    </source>
</evidence>
<gene>
    <name evidence="2" type="ORF">P171DRAFT_221010</name>
</gene>
<dbReference type="OrthoDB" id="10492727at2759"/>
<feature type="compositionally biased region" description="Polar residues" evidence="1">
    <location>
        <begin position="49"/>
        <end position="70"/>
    </location>
</feature>
<proteinExistence type="predicted"/>